<gene>
    <name evidence="3" type="ORF">SCD90_15485</name>
</gene>
<comment type="similarity">
    <text evidence="1">Belongs to the AHA1 family.</text>
</comment>
<evidence type="ECO:0000259" key="2">
    <source>
        <dbReference type="Pfam" id="PF08327"/>
    </source>
</evidence>
<organism evidence="3 4">
    <name type="scientific">Terrihabitans rhizophilus</name>
    <dbReference type="NCBI Taxonomy" id="3092662"/>
    <lineage>
        <taxon>Bacteria</taxon>
        <taxon>Pseudomonadati</taxon>
        <taxon>Pseudomonadota</taxon>
        <taxon>Alphaproteobacteria</taxon>
        <taxon>Hyphomicrobiales</taxon>
        <taxon>Terrihabitans</taxon>
    </lineage>
</organism>
<dbReference type="SUPFAM" id="SSF55961">
    <property type="entry name" value="Bet v1-like"/>
    <property type="match status" value="1"/>
</dbReference>
<comment type="caution">
    <text evidence="3">The sequence shown here is derived from an EMBL/GenBank/DDBJ whole genome shotgun (WGS) entry which is preliminary data.</text>
</comment>
<dbReference type="Pfam" id="PF08327">
    <property type="entry name" value="AHSA1"/>
    <property type="match status" value="1"/>
</dbReference>
<dbReference type="CDD" id="cd08899">
    <property type="entry name" value="SRPBCC_CalC_Aha1-like_6"/>
    <property type="match status" value="1"/>
</dbReference>
<evidence type="ECO:0000256" key="1">
    <source>
        <dbReference type="ARBA" id="ARBA00006817"/>
    </source>
</evidence>
<accession>A0ABU4RTI7</accession>
<dbReference type="EMBL" id="JAXAFJ010000012">
    <property type="protein sequence ID" value="MDX6807468.1"/>
    <property type="molecule type" value="Genomic_DNA"/>
</dbReference>
<dbReference type="Gene3D" id="3.30.530.20">
    <property type="match status" value="1"/>
</dbReference>
<feature type="domain" description="Activator of Hsp90 ATPase homologue 1/2-like C-terminal" evidence="2">
    <location>
        <begin position="28"/>
        <end position="151"/>
    </location>
</feature>
<dbReference type="InterPro" id="IPR013538">
    <property type="entry name" value="ASHA1/2-like_C"/>
</dbReference>
<evidence type="ECO:0000313" key="3">
    <source>
        <dbReference type="EMBL" id="MDX6807468.1"/>
    </source>
</evidence>
<evidence type="ECO:0000313" key="4">
    <source>
        <dbReference type="Proteomes" id="UP001274321"/>
    </source>
</evidence>
<proteinExistence type="inferred from homology"/>
<name>A0ABU4RTI7_9HYPH</name>
<dbReference type="Proteomes" id="UP001274321">
    <property type="component" value="Unassembled WGS sequence"/>
</dbReference>
<keyword evidence="4" id="KW-1185">Reference proteome</keyword>
<dbReference type="InterPro" id="IPR023393">
    <property type="entry name" value="START-like_dom_sf"/>
</dbReference>
<protein>
    <submittedName>
        <fullName evidence="3">SRPBCC family protein</fullName>
    </submittedName>
</protein>
<dbReference type="RefSeq" id="WP_319845605.1">
    <property type="nucleotide sequence ID" value="NZ_JAXAFJ010000012.1"/>
</dbReference>
<reference evidence="3 4" key="1">
    <citation type="submission" date="2023-11" db="EMBL/GenBank/DDBJ databases">
        <authorList>
            <person name="Bao R."/>
        </authorList>
    </citation>
    <scope>NUCLEOTIDE SEQUENCE [LARGE SCALE GENOMIC DNA]</scope>
    <source>
        <strain evidence="3 4">PJ23</strain>
    </source>
</reference>
<sequence length="177" mass="20019">MTLTSTVDAFGVMIEPSVLKIERVLPGPAERVWAYLTEGELRQKWLAAGDMKLVPGATFELVWRNDELSRIPSNRPDGFGPEERMNSQILEVDPGRRLVFSWSDGSEVSFELTPEGEEVRLTIVHRRLPNRSTILGVSAGWHAHLDILVAQMESREAAPFWDAWVQLRTEYEATFPG</sequence>